<reference evidence="15" key="1">
    <citation type="journal article" date="2019" name="Int. J. Syst. Evol. Microbiol.">
        <title>The Global Catalogue of Microorganisms (GCM) 10K type strain sequencing project: providing services to taxonomists for standard genome sequencing and annotation.</title>
        <authorList>
            <consortium name="The Broad Institute Genomics Platform"/>
            <consortium name="The Broad Institute Genome Sequencing Center for Infectious Disease"/>
            <person name="Wu L."/>
            <person name="Ma J."/>
        </authorList>
    </citation>
    <scope>NUCLEOTIDE SEQUENCE [LARGE SCALE GENOMIC DNA]</scope>
    <source>
        <strain evidence="15">CCM 7044</strain>
    </source>
</reference>
<keyword evidence="15" id="KW-1185">Reference proteome</keyword>
<gene>
    <name evidence="14" type="ORF">ACFS27_18605</name>
</gene>
<keyword evidence="9" id="KW-0460">Magnesium</keyword>
<evidence type="ECO:0000256" key="5">
    <source>
        <dbReference type="ARBA" id="ARBA00022723"/>
    </source>
</evidence>
<organism evidence="14 15">
    <name type="scientific">Promicromonospora vindobonensis</name>
    <dbReference type="NCBI Taxonomy" id="195748"/>
    <lineage>
        <taxon>Bacteria</taxon>
        <taxon>Bacillati</taxon>
        <taxon>Actinomycetota</taxon>
        <taxon>Actinomycetes</taxon>
        <taxon>Micrococcales</taxon>
        <taxon>Promicromonosporaceae</taxon>
        <taxon>Promicromonospora</taxon>
    </lineage>
</organism>
<evidence type="ECO:0000256" key="7">
    <source>
        <dbReference type="ARBA" id="ARBA00022777"/>
    </source>
</evidence>
<evidence type="ECO:0000256" key="11">
    <source>
        <dbReference type="ARBA" id="ARBA00048679"/>
    </source>
</evidence>
<sequence length="364" mass="39844">MPRFPEAPKKPALVRAANRNGTSSARSAPERAPEVWDLERGTARRALVGRDDLEGPHPSRLRREPTGPGGSHGDGADVQPDPTQPGPGQRWSTWRSVAKGQRGPDPQPDWLVTRDAALDTELGILKTGKEADAFLVERAVPLGAGPAPAPASGEADAERCLLVAKRYRSLDHGQFHRGTEYTEGRRVRRTRDQRAMEDRKSAWGRAVSATQWADAEFVALRDLWSAGAPVPYPVQIDGTEVLMEFVGTEVTDDAGRTQAVAAPRLTRERPSDDLLESYWEQLRHGMAVLARLGFAHGDLSPYNILADGERLVIIDLPQVVDLASNPFASEVLLRDCRTVCTWFAARGLDVDPEALFADLLAQAF</sequence>
<protein>
    <recommendedName>
        <fullName evidence="2">non-specific serine/threonine protein kinase</fullName>
        <ecNumber evidence="2">2.7.11.1</ecNumber>
    </recommendedName>
</protein>
<keyword evidence="5" id="KW-0479">Metal-binding</keyword>
<evidence type="ECO:0000256" key="4">
    <source>
        <dbReference type="ARBA" id="ARBA00022679"/>
    </source>
</evidence>
<feature type="domain" description="RIO kinase" evidence="13">
    <location>
        <begin position="93"/>
        <end position="362"/>
    </location>
</feature>
<dbReference type="Gene3D" id="1.10.510.10">
    <property type="entry name" value="Transferase(Phosphotransferase) domain 1"/>
    <property type="match status" value="1"/>
</dbReference>
<name>A0ABW5VXC9_9MICO</name>
<evidence type="ECO:0000256" key="1">
    <source>
        <dbReference type="ARBA" id="ARBA00009196"/>
    </source>
</evidence>
<dbReference type="Proteomes" id="UP001597479">
    <property type="component" value="Unassembled WGS sequence"/>
</dbReference>
<dbReference type="Gene3D" id="3.30.200.20">
    <property type="entry name" value="Phosphorylase Kinase, domain 1"/>
    <property type="match status" value="1"/>
</dbReference>
<evidence type="ECO:0000256" key="8">
    <source>
        <dbReference type="ARBA" id="ARBA00022840"/>
    </source>
</evidence>
<evidence type="ECO:0000256" key="10">
    <source>
        <dbReference type="ARBA" id="ARBA00047899"/>
    </source>
</evidence>
<evidence type="ECO:0000259" key="13">
    <source>
        <dbReference type="SMART" id="SM00090"/>
    </source>
</evidence>
<dbReference type="EMBL" id="JBHUOG010000002">
    <property type="protein sequence ID" value="MFD2795577.1"/>
    <property type="molecule type" value="Genomic_DNA"/>
</dbReference>
<dbReference type="GO" id="GO:0016301">
    <property type="term" value="F:kinase activity"/>
    <property type="evidence" value="ECO:0007669"/>
    <property type="project" value="UniProtKB-KW"/>
</dbReference>
<evidence type="ECO:0000256" key="12">
    <source>
        <dbReference type="SAM" id="MobiDB-lite"/>
    </source>
</evidence>
<keyword evidence="7 14" id="KW-0418">Kinase</keyword>
<evidence type="ECO:0000256" key="9">
    <source>
        <dbReference type="ARBA" id="ARBA00022842"/>
    </source>
</evidence>
<dbReference type="RefSeq" id="WP_377185788.1">
    <property type="nucleotide sequence ID" value="NZ_JBHUOG010000002.1"/>
</dbReference>
<evidence type="ECO:0000256" key="6">
    <source>
        <dbReference type="ARBA" id="ARBA00022741"/>
    </source>
</evidence>
<dbReference type="SUPFAM" id="SSF56112">
    <property type="entry name" value="Protein kinase-like (PK-like)"/>
    <property type="match status" value="1"/>
</dbReference>
<comment type="similarity">
    <text evidence="1">Belongs to the protein kinase superfamily. RIO-type Ser/Thr kinase family.</text>
</comment>
<evidence type="ECO:0000313" key="15">
    <source>
        <dbReference type="Proteomes" id="UP001597479"/>
    </source>
</evidence>
<keyword evidence="3" id="KW-0723">Serine/threonine-protein kinase</keyword>
<keyword evidence="4" id="KW-0808">Transferase</keyword>
<dbReference type="SMART" id="SM00090">
    <property type="entry name" value="RIO"/>
    <property type="match status" value="1"/>
</dbReference>
<dbReference type="InterPro" id="IPR000687">
    <property type="entry name" value="RIO_kinase"/>
</dbReference>
<dbReference type="PANTHER" id="PTHR45723">
    <property type="entry name" value="SERINE/THREONINE-PROTEIN KINASE RIO1"/>
    <property type="match status" value="1"/>
</dbReference>
<evidence type="ECO:0000256" key="2">
    <source>
        <dbReference type="ARBA" id="ARBA00012513"/>
    </source>
</evidence>
<accession>A0ABW5VXC9</accession>
<comment type="caution">
    <text evidence="14">The sequence shown here is derived from an EMBL/GenBank/DDBJ whole genome shotgun (WGS) entry which is preliminary data.</text>
</comment>
<evidence type="ECO:0000313" key="14">
    <source>
        <dbReference type="EMBL" id="MFD2795577.1"/>
    </source>
</evidence>
<keyword evidence="6" id="KW-0547">Nucleotide-binding</keyword>
<dbReference type="InterPro" id="IPR011009">
    <property type="entry name" value="Kinase-like_dom_sf"/>
</dbReference>
<feature type="compositionally biased region" description="Basic and acidic residues" evidence="12">
    <location>
        <begin position="28"/>
        <end position="65"/>
    </location>
</feature>
<dbReference type="InterPro" id="IPR018934">
    <property type="entry name" value="RIO_dom"/>
</dbReference>
<dbReference type="InterPro" id="IPR051272">
    <property type="entry name" value="RIO-type_Ser/Thr_kinase"/>
</dbReference>
<comment type="catalytic activity">
    <reaction evidence="10">
        <text>L-threonyl-[protein] + ATP = O-phospho-L-threonyl-[protein] + ADP + H(+)</text>
        <dbReference type="Rhea" id="RHEA:46608"/>
        <dbReference type="Rhea" id="RHEA-COMP:11060"/>
        <dbReference type="Rhea" id="RHEA-COMP:11605"/>
        <dbReference type="ChEBI" id="CHEBI:15378"/>
        <dbReference type="ChEBI" id="CHEBI:30013"/>
        <dbReference type="ChEBI" id="CHEBI:30616"/>
        <dbReference type="ChEBI" id="CHEBI:61977"/>
        <dbReference type="ChEBI" id="CHEBI:456216"/>
        <dbReference type="EC" id="2.7.11.1"/>
    </reaction>
</comment>
<evidence type="ECO:0000256" key="3">
    <source>
        <dbReference type="ARBA" id="ARBA00022527"/>
    </source>
</evidence>
<dbReference type="Pfam" id="PF01163">
    <property type="entry name" value="RIO1"/>
    <property type="match status" value="1"/>
</dbReference>
<proteinExistence type="inferred from homology"/>
<dbReference type="EC" id="2.7.11.1" evidence="2"/>
<comment type="catalytic activity">
    <reaction evidence="11">
        <text>L-seryl-[protein] + ATP = O-phospho-L-seryl-[protein] + ADP + H(+)</text>
        <dbReference type="Rhea" id="RHEA:17989"/>
        <dbReference type="Rhea" id="RHEA-COMP:9863"/>
        <dbReference type="Rhea" id="RHEA-COMP:11604"/>
        <dbReference type="ChEBI" id="CHEBI:15378"/>
        <dbReference type="ChEBI" id="CHEBI:29999"/>
        <dbReference type="ChEBI" id="CHEBI:30616"/>
        <dbReference type="ChEBI" id="CHEBI:83421"/>
        <dbReference type="ChEBI" id="CHEBI:456216"/>
        <dbReference type="EC" id="2.7.11.1"/>
    </reaction>
</comment>
<keyword evidence="8" id="KW-0067">ATP-binding</keyword>
<feature type="region of interest" description="Disordered" evidence="12">
    <location>
        <begin position="1"/>
        <end position="111"/>
    </location>
</feature>